<accession>A0ABW5TKQ7</accession>
<dbReference type="EMBL" id="JBHUMO010000058">
    <property type="protein sequence ID" value="MFD2729717.1"/>
    <property type="molecule type" value="Genomic_DNA"/>
</dbReference>
<feature type="signal peptide" evidence="1">
    <location>
        <begin position="1"/>
        <end position="24"/>
    </location>
</feature>
<dbReference type="RefSeq" id="WP_379982334.1">
    <property type="nucleotide sequence ID" value="NZ_JBHUMO010000058.1"/>
</dbReference>
<reference evidence="3" key="1">
    <citation type="journal article" date="2019" name="Int. J. Syst. Evol. Microbiol.">
        <title>The Global Catalogue of Microorganisms (GCM) 10K type strain sequencing project: providing services to taxonomists for standard genome sequencing and annotation.</title>
        <authorList>
            <consortium name="The Broad Institute Genomics Platform"/>
            <consortium name="The Broad Institute Genome Sequencing Center for Infectious Disease"/>
            <person name="Wu L."/>
            <person name="Ma J."/>
        </authorList>
    </citation>
    <scope>NUCLEOTIDE SEQUENCE [LARGE SCALE GENOMIC DNA]</scope>
    <source>
        <strain evidence="3">TISTR 932</strain>
    </source>
</reference>
<comment type="caution">
    <text evidence="2">The sequence shown here is derived from an EMBL/GenBank/DDBJ whole genome shotgun (WGS) entry which is preliminary data.</text>
</comment>
<dbReference type="Proteomes" id="UP001597427">
    <property type="component" value="Unassembled WGS sequence"/>
</dbReference>
<evidence type="ECO:0000313" key="2">
    <source>
        <dbReference type="EMBL" id="MFD2729717.1"/>
    </source>
</evidence>
<keyword evidence="3" id="KW-1185">Reference proteome</keyword>
<evidence type="ECO:0000313" key="3">
    <source>
        <dbReference type="Proteomes" id="UP001597427"/>
    </source>
</evidence>
<protein>
    <submittedName>
        <fullName evidence="2">Uncharacterized protein</fullName>
    </submittedName>
</protein>
<evidence type="ECO:0000256" key="1">
    <source>
        <dbReference type="SAM" id="SignalP"/>
    </source>
</evidence>
<name>A0ABW5TKQ7_9ENTE</name>
<feature type="chain" id="PRO_5046715892" evidence="1">
    <location>
        <begin position="25"/>
        <end position="139"/>
    </location>
</feature>
<organism evidence="2 3">
    <name type="scientific">Enterococcus camelliae</name>
    <dbReference type="NCBI Taxonomy" id="453959"/>
    <lineage>
        <taxon>Bacteria</taxon>
        <taxon>Bacillati</taxon>
        <taxon>Bacillota</taxon>
        <taxon>Bacilli</taxon>
        <taxon>Lactobacillales</taxon>
        <taxon>Enterococcaceae</taxon>
        <taxon>Enterococcus</taxon>
    </lineage>
</organism>
<proteinExistence type="predicted"/>
<sequence>MKAKKIIITLAAAVCLGVAVYAIHGNLANDKPEQHATEETSLDNGMKDHLFGKNLFLDAKMDGYDSLADLEKDTDLVVIAKKIAQDDPTIIYGQEDRIDIAYTLSHFKVSKVINGNQLNPGDEFTMLENQAYNKKQGLT</sequence>
<keyword evidence="1" id="KW-0732">Signal</keyword>
<gene>
    <name evidence="2" type="ORF">ACFSR0_09850</name>
</gene>